<protein>
    <submittedName>
        <fullName evidence="2">CSON010452 protein</fullName>
    </submittedName>
</protein>
<evidence type="ECO:0000313" key="2">
    <source>
        <dbReference type="EMBL" id="SSX24209.1"/>
    </source>
</evidence>
<organism evidence="2">
    <name type="scientific">Culicoides sonorensis</name>
    <name type="common">Biting midge</name>
    <dbReference type="NCBI Taxonomy" id="179676"/>
    <lineage>
        <taxon>Eukaryota</taxon>
        <taxon>Metazoa</taxon>
        <taxon>Ecdysozoa</taxon>
        <taxon>Arthropoda</taxon>
        <taxon>Hexapoda</taxon>
        <taxon>Insecta</taxon>
        <taxon>Pterygota</taxon>
        <taxon>Neoptera</taxon>
        <taxon>Endopterygota</taxon>
        <taxon>Diptera</taxon>
        <taxon>Nematocera</taxon>
        <taxon>Chironomoidea</taxon>
        <taxon>Ceratopogonidae</taxon>
        <taxon>Ceratopogoninae</taxon>
        <taxon>Culicoides</taxon>
        <taxon>Monoculicoides</taxon>
    </lineage>
</organism>
<keyword evidence="1" id="KW-0732">Signal</keyword>
<evidence type="ECO:0000256" key="1">
    <source>
        <dbReference type="SAM" id="SignalP"/>
    </source>
</evidence>
<feature type="signal peptide" evidence="1">
    <location>
        <begin position="1"/>
        <end position="22"/>
    </location>
</feature>
<dbReference type="AlphaFoldDB" id="A0A336M5P8"/>
<gene>
    <name evidence="2" type="primary">CSON010452</name>
</gene>
<reference evidence="2" key="1">
    <citation type="submission" date="2018-07" db="EMBL/GenBank/DDBJ databases">
        <authorList>
            <person name="Quirk P.G."/>
            <person name="Krulwich T.A."/>
        </authorList>
    </citation>
    <scope>NUCLEOTIDE SEQUENCE</scope>
</reference>
<dbReference type="VEuPathDB" id="VectorBase:CSON010452"/>
<accession>A0A336M5P8</accession>
<proteinExistence type="predicted"/>
<feature type="chain" id="PRO_5016383848" evidence="1">
    <location>
        <begin position="23"/>
        <end position="123"/>
    </location>
</feature>
<name>A0A336M5P8_CULSO</name>
<dbReference type="EMBL" id="UFQT01000424">
    <property type="protein sequence ID" value="SSX24209.1"/>
    <property type="molecule type" value="Genomic_DNA"/>
</dbReference>
<sequence length="123" mass="13964">MIAKLLISLAVLFISIISLSKGFDVGFGVSEKGEELLWVKYEIEPIKPERRNITHTFEFDGKTRNVNNITFVTFAYEENASATSAMLNTTLPSFRFVSAIIECTNCTFFAVTQRIYGFYNKNI</sequence>